<name>A0A1X7TX28_AMPQE</name>
<accession>A0A1X7TX28</accession>
<sequence length="115" mass="13676">LYQKITMRKKAELSSENVESLLQELKDDLISDSEKYFVKIKKRILECYLKEHQEIYVSSIQRIEEELFYKKIMEMNHMISDWRTTATINDELASIQGALSDALTKHKFKHKQHIA</sequence>
<dbReference type="AlphaFoldDB" id="A0A1X7TX28"/>
<dbReference type="InParanoid" id="A0A1X7TX28"/>
<dbReference type="EnsemblMetazoa" id="Aqu2.1.19804_001">
    <property type="protein sequence ID" value="Aqu2.1.19804_001"/>
    <property type="gene ID" value="Aqu2.1.19804"/>
</dbReference>
<evidence type="ECO:0000313" key="1">
    <source>
        <dbReference type="EnsemblMetazoa" id="Aqu2.1.19804_001"/>
    </source>
</evidence>
<proteinExistence type="predicted"/>
<protein>
    <submittedName>
        <fullName evidence="1">Uncharacterized protein</fullName>
    </submittedName>
</protein>
<organism evidence="1">
    <name type="scientific">Amphimedon queenslandica</name>
    <name type="common">Sponge</name>
    <dbReference type="NCBI Taxonomy" id="400682"/>
    <lineage>
        <taxon>Eukaryota</taxon>
        <taxon>Metazoa</taxon>
        <taxon>Porifera</taxon>
        <taxon>Demospongiae</taxon>
        <taxon>Heteroscleromorpha</taxon>
        <taxon>Haplosclerida</taxon>
        <taxon>Niphatidae</taxon>
        <taxon>Amphimedon</taxon>
    </lineage>
</organism>
<reference evidence="1" key="1">
    <citation type="submission" date="2017-05" db="UniProtKB">
        <authorList>
            <consortium name="EnsemblMetazoa"/>
        </authorList>
    </citation>
    <scope>IDENTIFICATION</scope>
</reference>